<gene>
    <name evidence="3" type="ORF">L9F63_020235</name>
</gene>
<organism evidence="3 4">
    <name type="scientific">Diploptera punctata</name>
    <name type="common">Pacific beetle cockroach</name>
    <dbReference type="NCBI Taxonomy" id="6984"/>
    <lineage>
        <taxon>Eukaryota</taxon>
        <taxon>Metazoa</taxon>
        <taxon>Ecdysozoa</taxon>
        <taxon>Arthropoda</taxon>
        <taxon>Hexapoda</taxon>
        <taxon>Insecta</taxon>
        <taxon>Pterygota</taxon>
        <taxon>Neoptera</taxon>
        <taxon>Polyneoptera</taxon>
        <taxon>Dictyoptera</taxon>
        <taxon>Blattodea</taxon>
        <taxon>Blaberoidea</taxon>
        <taxon>Blaberidae</taxon>
        <taxon>Diplopterinae</taxon>
        <taxon>Diploptera</taxon>
    </lineage>
</organism>
<dbReference type="PROSITE" id="PS50263">
    <property type="entry name" value="CN_HYDROLASE"/>
    <property type="match status" value="1"/>
</dbReference>
<dbReference type="InterPro" id="IPR045254">
    <property type="entry name" value="Nit1/2_C-N_Hydrolase"/>
</dbReference>
<accession>A0AAD8EDB6</accession>
<dbReference type="AlphaFoldDB" id="A0AAD8EDB6"/>
<dbReference type="Gene3D" id="3.30.428.10">
    <property type="entry name" value="HIT-like"/>
    <property type="match status" value="1"/>
</dbReference>
<dbReference type="EMBL" id="JASPKZ010007205">
    <property type="protein sequence ID" value="KAJ9586123.1"/>
    <property type="molecule type" value="Genomic_DNA"/>
</dbReference>
<dbReference type="InterPro" id="IPR003010">
    <property type="entry name" value="C-N_Hydrolase"/>
</dbReference>
<dbReference type="InterPro" id="IPR011146">
    <property type="entry name" value="HIT-like"/>
</dbReference>
<dbReference type="Pfam" id="PF01230">
    <property type="entry name" value="HIT"/>
    <property type="match status" value="1"/>
</dbReference>
<dbReference type="GO" id="GO:0016811">
    <property type="term" value="F:hydrolase activity, acting on carbon-nitrogen (but not peptide) bonds, in linear amides"/>
    <property type="evidence" value="ECO:0007669"/>
    <property type="project" value="InterPro"/>
</dbReference>
<evidence type="ECO:0000313" key="4">
    <source>
        <dbReference type="Proteomes" id="UP001233999"/>
    </source>
</evidence>
<keyword evidence="4" id="KW-1185">Reference proteome</keyword>
<dbReference type="PANTHER" id="PTHR23088:SF27">
    <property type="entry name" value="DEAMINATED GLUTATHIONE AMIDASE"/>
    <property type="match status" value="1"/>
</dbReference>
<sequence>MSCDLSSPKRKLIAVCQMTATNNKRKNIETCMELIKLAKDADCLMTFLPEACDYIGKSKEESLSMAEPLDGETLQLFCDTARQYEMWLSLGGIHEQILVVRLKHSHVVIDSKGGVVAVYRKVHLFDVDIKEQGIRLMESDYVIAGDAVPAPVHTPVGNVALSVCYDMRFPELSLALSGMKADILTFPSAFTYVTGAGHWETILKARAIETQSYVVAAAQTGSHNEKRTSWGHAMVVDPWGTVICQCTEGTNFAVAEIKLDYIQEIKCDVPVWKHRRTDLYSVVGNTSKEYLFCGKIVNEERIICKTESTLAFMSCSSIVTGHVLVIPLRKVSRLSDLNVEETADMFDEDCEISSLSSISHQMARRSARELRSM</sequence>
<evidence type="ECO:0000259" key="2">
    <source>
        <dbReference type="PROSITE" id="PS50263"/>
    </source>
</evidence>
<dbReference type="SUPFAM" id="SSF56317">
    <property type="entry name" value="Carbon-nitrogen hydrolase"/>
    <property type="match status" value="1"/>
</dbReference>
<keyword evidence="1" id="KW-0378">Hydrolase</keyword>
<dbReference type="InterPro" id="IPR036526">
    <property type="entry name" value="C-N_Hydrolase_sf"/>
</dbReference>
<evidence type="ECO:0000313" key="3">
    <source>
        <dbReference type="EMBL" id="KAJ9586123.1"/>
    </source>
</evidence>
<dbReference type="FunFam" id="3.60.110.10:FF:000005">
    <property type="entry name" value="nitrilase homolog 1 isoform X1"/>
    <property type="match status" value="1"/>
</dbReference>
<evidence type="ECO:0000256" key="1">
    <source>
        <dbReference type="ARBA" id="ARBA00022801"/>
    </source>
</evidence>
<dbReference type="Pfam" id="PF00795">
    <property type="entry name" value="CN_hydrolase"/>
    <property type="match status" value="1"/>
</dbReference>
<reference evidence="3" key="2">
    <citation type="submission" date="2023-05" db="EMBL/GenBank/DDBJ databases">
        <authorList>
            <person name="Fouks B."/>
        </authorList>
    </citation>
    <scope>NUCLEOTIDE SEQUENCE</scope>
    <source>
        <strain evidence="3">Stay&amp;Tobe</strain>
        <tissue evidence="3">Testes</tissue>
    </source>
</reference>
<reference evidence="3" key="1">
    <citation type="journal article" date="2023" name="IScience">
        <title>Live-bearing cockroach genome reveals convergent evolutionary mechanisms linked to viviparity in insects and beyond.</title>
        <authorList>
            <person name="Fouks B."/>
            <person name="Harrison M.C."/>
            <person name="Mikhailova A.A."/>
            <person name="Marchal E."/>
            <person name="English S."/>
            <person name="Carruthers M."/>
            <person name="Jennings E.C."/>
            <person name="Chiamaka E.L."/>
            <person name="Frigard R.A."/>
            <person name="Pippel M."/>
            <person name="Attardo G.M."/>
            <person name="Benoit J.B."/>
            <person name="Bornberg-Bauer E."/>
            <person name="Tobe S.S."/>
        </authorList>
    </citation>
    <scope>NUCLEOTIDE SEQUENCE</scope>
    <source>
        <strain evidence="3">Stay&amp;Tobe</strain>
    </source>
</reference>
<name>A0AAD8EDB6_DIPPU</name>
<dbReference type="CDD" id="cd07572">
    <property type="entry name" value="nit"/>
    <property type="match status" value="1"/>
</dbReference>
<dbReference type="InterPro" id="IPR036265">
    <property type="entry name" value="HIT-like_sf"/>
</dbReference>
<dbReference type="Gene3D" id="3.60.110.10">
    <property type="entry name" value="Carbon-nitrogen hydrolase"/>
    <property type="match status" value="1"/>
</dbReference>
<dbReference type="Proteomes" id="UP001233999">
    <property type="component" value="Unassembled WGS sequence"/>
</dbReference>
<feature type="non-terminal residue" evidence="3">
    <location>
        <position position="373"/>
    </location>
</feature>
<dbReference type="PANTHER" id="PTHR23088">
    <property type="entry name" value="NITRILASE-RELATED"/>
    <property type="match status" value="1"/>
</dbReference>
<protein>
    <recommendedName>
        <fullName evidence="2">CN hydrolase domain-containing protein</fullName>
    </recommendedName>
</protein>
<dbReference type="SUPFAM" id="SSF54197">
    <property type="entry name" value="HIT-like"/>
    <property type="match status" value="1"/>
</dbReference>
<comment type="caution">
    <text evidence="3">The sequence shown here is derived from an EMBL/GenBank/DDBJ whole genome shotgun (WGS) entry which is preliminary data.</text>
</comment>
<proteinExistence type="predicted"/>
<feature type="domain" description="CN hydrolase" evidence="2">
    <location>
        <begin position="11"/>
        <end position="259"/>
    </location>
</feature>